<reference evidence="4 5" key="1">
    <citation type="journal article" date="2022" name="IScience">
        <title>An ultrasensitive nanofiber-based assay for enzymatic hydrolysis and deep-sea microbial degradation of cellulose.</title>
        <authorList>
            <person name="Tsudome M."/>
            <person name="Tachioka M."/>
            <person name="Miyazaki M."/>
            <person name="Uchimura K."/>
            <person name="Tsuda M."/>
            <person name="Takaki Y."/>
            <person name="Deguchi S."/>
        </authorList>
    </citation>
    <scope>NUCLEOTIDE SEQUENCE [LARGE SCALE GENOMIC DNA]</scope>
    <source>
        <strain evidence="4 5">GE09</strain>
    </source>
</reference>
<accession>A0AAN2BKB0</accession>
<proteinExistence type="inferred from homology"/>
<dbReference type="InterPro" id="IPR003140">
    <property type="entry name" value="PLipase/COase/thioEstase"/>
</dbReference>
<protein>
    <submittedName>
        <fullName evidence="4">Phospholipase/carboxylesterase</fullName>
    </submittedName>
</protein>
<keyword evidence="2" id="KW-0378">Hydrolase</keyword>
<dbReference type="PANTHER" id="PTHR10655">
    <property type="entry name" value="LYSOPHOSPHOLIPASE-RELATED"/>
    <property type="match status" value="1"/>
</dbReference>
<organism evidence="4 5">
    <name type="scientific">Marinagarivorans cellulosilyticus</name>
    <dbReference type="NCBI Taxonomy" id="2721545"/>
    <lineage>
        <taxon>Bacteria</taxon>
        <taxon>Pseudomonadati</taxon>
        <taxon>Pseudomonadota</taxon>
        <taxon>Gammaproteobacteria</taxon>
        <taxon>Cellvibrionales</taxon>
        <taxon>Cellvibrionaceae</taxon>
        <taxon>Marinagarivorans</taxon>
    </lineage>
</organism>
<keyword evidence="5" id="KW-1185">Reference proteome</keyword>
<dbReference type="EMBL" id="AP023086">
    <property type="protein sequence ID" value="BCD97800.1"/>
    <property type="molecule type" value="Genomic_DNA"/>
</dbReference>
<dbReference type="InterPro" id="IPR029058">
    <property type="entry name" value="AB_hydrolase_fold"/>
</dbReference>
<dbReference type="InterPro" id="IPR050565">
    <property type="entry name" value="LYPA1-2/EST-like"/>
</dbReference>
<sequence>MTSTIEKIHGTGNPTHAIIWLHGLGATADDFVPVLPYLKLAQVPTVRLVFPQAPDRPITVNGGYVMPGWYDIKGSDISDKEDLPGISESQKTLEALIEQQIAKGIASENIIIAGFSQGGAVAYYTGIRLKHKVAGILALSTYLPFAQNAQAQHTGINLKTPVMAMHGRADAVVPYGMGKASADEMTKLGYPLQWQDYAMEHSVIPEQLVDIGRWINSVFAESK</sequence>
<dbReference type="PANTHER" id="PTHR10655:SF17">
    <property type="entry name" value="LYSOPHOSPHOLIPASE-LIKE PROTEIN 1"/>
    <property type="match status" value="1"/>
</dbReference>
<comment type="similarity">
    <text evidence="1">Belongs to the AB hydrolase superfamily. AB hydrolase 2 family.</text>
</comment>
<evidence type="ECO:0000259" key="3">
    <source>
        <dbReference type="Pfam" id="PF02230"/>
    </source>
</evidence>
<evidence type="ECO:0000313" key="5">
    <source>
        <dbReference type="Proteomes" id="UP001320119"/>
    </source>
</evidence>
<dbReference type="Proteomes" id="UP001320119">
    <property type="component" value="Chromosome"/>
</dbReference>
<dbReference type="RefSeq" id="WP_236987279.1">
    <property type="nucleotide sequence ID" value="NZ_AP023086.1"/>
</dbReference>
<gene>
    <name evidence="4" type="ORF">MARGE09_P2001</name>
</gene>
<evidence type="ECO:0000313" key="4">
    <source>
        <dbReference type="EMBL" id="BCD97800.1"/>
    </source>
</evidence>
<evidence type="ECO:0000256" key="1">
    <source>
        <dbReference type="ARBA" id="ARBA00006499"/>
    </source>
</evidence>
<dbReference type="KEGG" id="marq:MARGE09_P2001"/>
<dbReference type="Gene3D" id="3.40.50.1820">
    <property type="entry name" value="alpha/beta hydrolase"/>
    <property type="match status" value="1"/>
</dbReference>
<dbReference type="SUPFAM" id="SSF53474">
    <property type="entry name" value="alpha/beta-Hydrolases"/>
    <property type="match status" value="1"/>
</dbReference>
<evidence type="ECO:0000256" key="2">
    <source>
        <dbReference type="ARBA" id="ARBA00022801"/>
    </source>
</evidence>
<dbReference type="AlphaFoldDB" id="A0AAN2BKB0"/>
<dbReference type="GO" id="GO:0016787">
    <property type="term" value="F:hydrolase activity"/>
    <property type="evidence" value="ECO:0007669"/>
    <property type="project" value="UniProtKB-KW"/>
</dbReference>
<feature type="domain" description="Phospholipase/carboxylesterase/thioesterase" evidence="3">
    <location>
        <begin position="11"/>
        <end position="217"/>
    </location>
</feature>
<name>A0AAN2BKB0_9GAMM</name>
<dbReference type="Pfam" id="PF02230">
    <property type="entry name" value="Abhydrolase_2"/>
    <property type="match status" value="1"/>
</dbReference>